<dbReference type="InterPro" id="IPR013159">
    <property type="entry name" value="DnaA_C"/>
</dbReference>
<evidence type="ECO:0000256" key="1">
    <source>
        <dbReference type="ARBA" id="ARBA00006583"/>
    </source>
</evidence>
<accession>K6Q1D2</accession>
<sequence>MVKGELAEVWAEALQLIERQLTRPSYEAWLRNTRPLSLEDGRLVLAVPNQFARDWVLERCSTAIVDSLRRVLGHDVRLEVVVEPQPAPAAGQVAATSEAALAPGTPAGPAADAGSSWRTLSQPLNPKYTFETFVTGSGNRLAHAAALAVAEAPARTYNPLFIYGGVGLGKTHLMQAVAHHVLRKHGSRVAYVSCETFTNEMINAIRDGKTLEFRNRYRNVDVLLVDDIQFLAGKESTQEEFFHTFNALHEANRQIVISSDRPPKEIPTLEERLRSRFEWGLISDIQPPDFETRVAILRKKAQLEKLRVPDDVIAFIAERIDTNIRELEGALIRLVAFASLTNHEIDLDLAAEVLKDILPPPRANKVTIARIQEVVAEYYGVKVRDLKARRRTRAIAFPRQVAMYLCRELTEASLPRIGEEFGGRDHTTVLHAYEKISQDVRNDPQLGRQVKELMELIRKG</sequence>
<evidence type="ECO:0000256" key="2">
    <source>
        <dbReference type="ARBA" id="ARBA00022490"/>
    </source>
</evidence>
<comment type="subunit">
    <text evidence="8">Oligomerizes as a right-handed, spiral filament on DNA at oriC.</text>
</comment>
<evidence type="ECO:0000313" key="14">
    <source>
        <dbReference type="EMBL" id="EKP94764.1"/>
    </source>
</evidence>
<dbReference type="Gene3D" id="3.30.300.180">
    <property type="match status" value="1"/>
</dbReference>
<feature type="binding site" evidence="8">
    <location>
        <position position="167"/>
    </location>
    <ligand>
        <name>ATP</name>
        <dbReference type="ChEBI" id="CHEBI:30616"/>
    </ligand>
</feature>
<dbReference type="GO" id="GO:0005524">
    <property type="term" value="F:ATP binding"/>
    <property type="evidence" value="ECO:0007669"/>
    <property type="project" value="UniProtKB-UniRule"/>
</dbReference>
<dbReference type="InterPro" id="IPR018312">
    <property type="entry name" value="Chromosome_initiator_DnaA_CS"/>
</dbReference>
<dbReference type="PRINTS" id="PR00051">
    <property type="entry name" value="DNAA"/>
</dbReference>
<evidence type="ECO:0000313" key="15">
    <source>
        <dbReference type="Proteomes" id="UP000005710"/>
    </source>
</evidence>
<dbReference type="SMART" id="SM00760">
    <property type="entry name" value="Bac_DnaA_C"/>
    <property type="match status" value="1"/>
</dbReference>
<organism evidence="14 15">
    <name type="scientific">Thermaerobacter subterraneus DSM 13965</name>
    <dbReference type="NCBI Taxonomy" id="867903"/>
    <lineage>
        <taxon>Bacteria</taxon>
        <taxon>Bacillati</taxon>
        <taxon>Bacillota</taxon>
        <taxon>Clostridia</taxon>
        <taxon>Eubacteriales</taxon>
        <taxon>Clostridiales Family XVII. Incertae Sedis</taxon>
        <taxon>Thermaerobacter</taxon>
    </lineage>
</organism>
<dbReference type="STRING" id="867903.ThesuDRAFT_00468"/>
<evidence type="ECO:0000256" key="10">
    <source>
        <dbReference type="RuleBase" id="RU000577"/>
    </source>
</evidence>
<dbReference type="eggNOG" id="COG0593">
    <property type="taxonomic scope" value="Bacteria"/>
</dbReference>
<protein>
    <recommendedName>
        <fullName evidence="8 9">Chromosomal replication initiator protein DnaA</fullName>
    </recommendedName>
</protein>
<dbReference type="Proteomes" id="UP000005710">
    <property type="component" value="Unassembled WGS sequence"/>
</dbReference>
<comment type="similarity">
    <text evidence="1 8 11">Belongs to the DnaA family.</text>
</comment>
<comment type="domain">
    <text evidence="8">Domain I is involved in oligomerization and binding regulators, domain II is flexibile and of varying length in different bacteria, domain III forms the AAA+ region, while domain IV binds dsDNA.</text>
</comment>
<proteinExistence type="inferred from homology"/>
<dbReference type="InterPro" id="IPR001957">
    <property type="entry name" value="Chromosome_initiator_DnaA"/>
</dbReference>
<dbReference type="PROSITE" id="PS01008">
    <property type="entry name" value="DNAA"/>
    <property type="match status" value="1"/>
</dbReference>
<comment type="subcellular location">
    <subcellularLocation>
        <location evidence="8">Cytoplasm</location>
    </subcellularLocation>
</comment>
<dbReference type="GO" id="GO:0008289">
    <property type="term" value="F:lipid binding"/>
    <property type="evidence" value="ECO:0007669"/>
    <property type="project" value="UniProtKB-KW"/>
</dbReference>
<dbReference type="AlphaFoldDB" id="K6Q1D2"/>
<dbReference type="GO" id="GO:0006270">
    <property type="term" value="P:DNA replication initiation"/>
    <property type="evidence" value="ECO:0007669"/>
    <property type="project" value="UniProtKB-UniRule"/>
</dbReference>
<feature type="domain" description="AAA+ ATPase" evidence="12">
    <location>
        <begin position="156"/>
        <end position="283"/>
    </location>
</feature>
<dbReference type="Gene3D" id="1.10.1750.10">
    <property type="match status" value="1"/>
</dbReference>
<name>K6Q1D2_9FIRM</name>
<feature type="region of interest" description="Domain IV, binds dsDNA" evidence="8">
    <location>
        <begin position="339"/>
        <end position="460"/>
    </location>
</feature>
<dbReference type="SUPFAM" id="SSF52540">
    <property type="entry name" value="P-loop containing nucleoside triphosphate hydrolases"/>
    <property type="match status" value="1"/>
</dbReference>
<dbReference type="FunFam" id="1.10.8.60:FF:000003">
    <property type="entry name" value="Chromosomal replication initiator protein DnaA"/>
    <property type="match status" value="1"/>
</dbReference>
<evidence type="ECO:0000256" key="9">
    <source>
        <dbReference type="NCBIfam" id="TIGR00362"/>
    </source>
</evidence>
<evidence type="ECO:0000256" key="6">
    <source>
        <dbReference type="ARBA" id="ARBA00023121"/>
    </source>
</evidence>
<keyword evidence="5 8" id="KW-0067">ATP-binding</keyword>
<dbReference type="PANTHER" id="PTHR30050:SF2">
    <property type="entry name" value="CHROMOSOMAL REPLICATION INITIATOR PROTEIN DNAA"/>
    <property type="match status" value="1"/>
</dbReference>
<dbReference type="GO" id="GO:0005737">
    <property type="term" value="C:cytoplasm"/>
    <property type="evidence" value="ECO:0007669"/>
    <property type="project" value="UniProtKB-SubCell"/>
</dbReference>
<dbReference type="InterPro" id="IPR020591">
    <property type="entry name" value="Chromosome_initiator_DnaA-like"/>
</dbReference>
<dbReference type="GO" id="GO:0005886">
    <property type="term" value="C:plasma membrane"/>
    <property type="evidence" value="ECO:0007669"/>
    <property type="project" value="TreeGrafter"/>
</dbReference>
<dbReference type="InterPro" id="IPR003593">
    <property type="entry name" value="AAA+_ATPase"/>
</dbReference>
<dbReference type="Gene3D" id="3.40.50.300">
    <property type="entry name" value="P-loop containing nucleotide triphosphate hydrolases"/>
    <property type="match status" value="1"/>
</dbReference>
<dbReference type="Gene3D" id="1.10.8.60">
    <property type="match status" value="1"/>
</dbReference>
<dbReference type="SUPFAM" id="SSF48295">
    <property type="entry name" value="TrpR-like"/>
    <property type="match status" value="1"/>
</dbReference>
<feature type="binding site" evidence="8">
    <location>
        <position position="170"/>
    </location>
    <ligand>
        <name>ATP</name>
        <dbReference type="ChEBI" id="CHEBI:30616"/>
    </ligand>
</feature>
<feature type="region of interest" description="Domain I, interacts with DnaA modulators" evidence="8">
    <location>
        <begin position="1"/>
        <end position="95"/>
    </location>
</feature>
<keyword evidence="7 8" id="KW-0238">DNA-binding</keyword>
<dbReference type="HOGENOM" id="CLU_026910_3_1_9"/>
<reference evidence="14" key="1">
    <citation type="submission" date="2010-10" db="EMBL/GenBank/DDBJ databases">
        <authorList>
            <consortium name="US DOE Joint Genome Institute (JGI-PGF)"/>
            <person name="Lucas S."/>
            <person name="Copeland A."/>
            <person name="Lapidus A."/>
            <person name="Bruce D."/>
            <person name="Goodwin L."/>
            <person name="Pitluck S."/>
            <person name="Kyrpides N."/>
            <person name="Mavromatis K."/>
            <person name="Detter J.C."/>
            <person name="Han C."/>
            <person name="Land M."/>
            <person name="Hauser L."/>
            <person name="Markowitz V."/>
            <person name="Cheng J.-F."/>
            <person name="Hugenholtz P."/>
            <person name="Woyke T."/>
            <person name="Wu D."/>
            <person name="Pukall R."/>
            <person name="Wahrenburg C."/>
            <person name="Brambilla E."/>
            <person name="Klenk H.-P."/>
            <person name="Eisen J.A."/>
        </authorList>
    </citation>
    <scope>NUCLEOTIDE SEQUENCE [LARGE SCALE GENOMIC DNA]</scope>
    <source>
        <strain evidence="14">DSM 13965</strain>
    </source>
</reference>
<dbReference type="GO" id="GO:0006275">
    <property type="term" value="P:regulation of DNA replication"/>
    <property type="evidence" value="ECO:0007669"/>
    <property type="project" value="UniProtKB-UniRule"/>
</dbReference>
<evidence type="ECO:0000256" key="3">
    <source>
        <dbReference type="ARBA" id="ARBA00022705"/>
    </source>
</evidence>
<keyword evidence="3 8" id="KW-0235">DNA replication</keyword>
<dbReference type="CDD" id="cd00009">
    <property type="entry name" value="AAA"/>
    <property type="match status" value="1"/>
</dbReference>
<evidence type="ECO:0000256" key="11">
    <source>
        <dbReference type="RuleBase" id="RU004227"/>
    </source>
</evidence>
<feature type="binding site" evidence="8">
    <location>
        <position position="171"/>
    </location>
    <ligand>
        <name>ATP</name>
        <dbReference type="ChEBI" id="CHEBI:30616"/>
    </ligand>
</feature>
<dbReference type="SMART" id="SM00382">
    <property type="entry name" value="AAA"/>
    <property type="match status" value="1"/>
</dbReference>
<dbReference type="InterPro" id="IPR010921">
    <property type="entry name" value="Trp_repressor/repl_initiator"/>
</dbReference>
<dbReference type="HAMAP" id="MF_00377">
    <property type="entry name" value="DnaA_bact"/>
    <property type="match status" value="1"/>
</dbReference>
<dbReference type="EMBL" id="AENY02000002">
    <property type="protein sequence ID" value="EKP94764.1"/>
    <property type="molecule type" value="Genomic_DNA"/>
</dbReference>
<dbReference type="InterPro" id="IPR024633">
    <property type="entry name" value="DnaA_N_dom"/>
</dbReference>
<comment type="caution">
    <text evidence="14">The sequence shown here is derived from an EMBL/GenBank/DDBJ whole genome shotgun (WGS) entry which is preliminary data.</text>
</comment>
<dbReference type="Pfam" id="PF08299">
    <property type="entry name" value="Bac_DnaA_C"/>
    <property type="match status" value="1"/>
</dbReference>
<dbReference type="NCBIfam" id="TIGR00362">
    <property type="entry name" value="DnaA"/>
    <property type="match status" value="1"/>
</dbReference>
<dbReference type="InterPro" id="IPR013317">
    <property type="entry name" value="DnaA_dom"/>
</dbReference>
<dbReference type="Pfam" id="PF00308">
    <property type="entry name" value="Bac_DnaA"/>
    <property type="match status" value="1"/>
</dbReference>
<dbReference type="GO" id="GO:0003688">
    <property type="term" value="F:DNA replication origin binding"/>
    <property type="evidence" value="ECO:0007669"/>
    <property type="project" value="UniProtKB-UniRule"/>
</dbReference>
<dbReference type="FunFam" id="1.10.1750.10:FF:000002">
    <property type="entry name" value="Chromosomal replication initiator protein DnaA"/>
    <property type="match status" value="1"/>
</dbReference>
<keyword evidence="2 8" id="KW-0963">Cytoplasm</keyword>
<evidence type="ECO:0000259" key="12">
    <source>
        <dbReference type="SMART" id="SM00382"/>
    </source>
</evidence>
<dbReference type="InterPro" id="IPR038454">
    <property type="entry name" value="DnaA_N_sf"/>
</dbReference>
<reference evidence="14" key="2">
    <citation type="submission" date="2012-10" db="EMBL/GenBank/DDBJ databases">
        <title>Improved high-quality draft of Thermaerobacter subterraneus C21, DSM 13965.</title>
        <authorList>
            <consortium name="DOE Joint Genome Institute"/>
            <person name="Eisen J."/>
            <person name="Huntemann M."/>
            <person name="Wei C.-L."/>
            <person name="Han J."/>
            <person name="Detter J.C."/>
            <person name="Han C."/>
            <person name="Tapia R."/>
            <person name="Chen A."/>
            <person name="Kyrpides N."/>
            <person name="Mavromatis K."/>
            <person name="Markowitz V."/>
            <person name="Szeto E."/>
            <person name="Ivanova N."/>
            <person name="Mikhailova N."/>
            <person name="Ovchinnikova G."/>
            <person name="Pagani I."/>
            <person name="Pati A."/>
            <person name="Goodwin L."/>
            <person name="Nordberg H.P."/>
            <person name="Cantor M.N."/>
            <person name="Hua S.X."/>
            <person name="Woyke T."/>
            <person name="Eisen J."/>
            <person name="Klenk H.-P."/>
        </authorList>
    </citation>
    <scope>NUCLEOTIDE SEQUENCE [LARGE SCALE GENOMIC DNA]</scope>
    <source>
        <strain evidence="14">DSM 13965</strain>
    </source>
</reference>
<comment type="caution">
    <text evidence="8">Lacks conserved residue(s) required for the propagation of feature annotation.</text>
</comment>
<dbReference type="PANTHER" id="PTHR30050">
    <property type="entry name" value="CHROMOSOMAL REPLICATION INITIATOR PROTEIN DNAA"/>
    <property type="match status" value="1"/>
</dbReference>
<dbReference type="RefSeq" id="WP_006902747.1">
    <property type="nucleotide sequence ID" value="NZ_JH976535.1"/>
</dbReference>
<evidence type="ECO:0000256" key="4">
    <source>
        <dbReference type="ARBA" id="ARBA00022741"/>
    </source>
</evidence>
<keyword evidence="4 8" id="KW-0547">Nucleotide-binding</keyword>
<dbReference type="InterPro" id="IPR027417">
    <property type="entry name" value="P-loop_NTPase"/>
</dbReference>
<evidence type="ECO:0000259" key="13">
    <source>
        <dbReference type="SMART" id="SM00760"/>
    </source>
</evidence>
<dbReference type="Pfam" id="PF11638">
    <property type="entry name" value="DnaA_N"/>
    <property type="match status" value="1"/>
</dbReference>
<gene>
    <name evidence="8" type="primary">dnaA</name>
    <name evidence="14" type="ORF">ThesuDRAFT_00468</name>
</gene>
<dbReference type="CDD" id="cd06571">
    <property type="entry name" value="Bac_DnaA_C"/>
    <property type="match status" value="1"/>
</dbReference>
<dbReference type="NCBIfam" id="NF010686">
    <property type="entry name" value="PRK14086.1"/>
    <property type="match status" value="1"/>
</dbReference>
<keyword evidence="15" id="KW-1185">Reference proteome</keyword>
<dbReference type="FunFam" id="3.40.50.300:FF:000150">
    <property type="entry name" value="Chromosomal replication initiator protein DnaA"/>
    <property type="match status" value="1"/>
</dbReference>
<feature type="binding site" evidence="8">
    <location>
        <position position="169"/>
    </location>
    <ligand>
        <name>ATP</name>
        <dbReference type="ChEBI" id="CHEBI:30616"/>
    </ligand>
</feature>
<evidence type="ECO:0000256" key="5">
    <source>
        <dbReference type="ARBA" id="ARBA00022840"/>
    </source>
</evidence>
<dbReference type="OrthoDB" id="9807019at2"/>
<evidence type="ECO:0000256" key="8">
    <source>
        <dbReference type="HAMAP-Rule" id="MF_00377"/>
    </source>
</evidence>
<evidence type="ECO:0000256" key="7">
    <source>
        <dbReference type="ARBA" id="ARBA00023125"/>
    </source>
</evidence>
<comment type="function">
    <text evidence="8 10">Plays an essential role in the initiation and regulation of chromosomal replication. ATP-DnaA binds to the origin of replication (oriC) to initiate formation of the DNA replication initiation complex once per cell cycle. Binds the DnaA box (a 9 base pair repeat at the origin) and separates the double-stranded (ds)DNA. Forms a right-handed helical filament on oriC DNA; dsDNA binds to the exterior of the filament while single-stranded (ss)DNA is stabiized in the filament's interior. The ATP-DnaA-oriC complex binds and stabilizes one strand of the AT-rich DNA unwinding element (DUE), permitting loading of DNA polymerase. After initiation quickly degrades to an ADP-DnaA complex that is not apt for DNA replication. Binds acidic phospholipids.</text>
</comment>
<keyword evidence="6 8" id="KW-0446">Lipid-binding</keyword>
<feature type="domain" description="Chromosomal replication initiator DnaA C-terminal" evidence="13">
    <location>
        <begin position="367"/>
        <end position="436"/>
    </location>
</feature>